<accession>A0A7X2P4X2</accession>
<dbReference type="RefSeq" id="WP_328597489.1">
    <property type="nucleotide sequence ID" value="NZ_VUMS01000030.1"/>
</dbReference>
<dbReference type="AlphaFoldDB" id="A0A7X2P4X2"/>
<dbReference type="GO" id="GO:0006313">
    <property type="term" value="P:DNA transposition"/>
    <property type="evidence" value="ECO:0007669"/>
    <property type="project" value="InterPro"/>
</dbReference>
<dbReference type="PANTHER" id="PTHR34614:SF2">
    <property type="entry name" value="TRANSPOSASE IS4-LIKE DOMAIN-CONTAINING PROTEIN"/>
    <property type="match status" value="1"/>
</dbReference>
<dbReference type="InterPro" id="IPR002559">
    <property type="entry name" value="Transposase_11"/>
</dbReference>
<organism evidence="2 3">
    <name type="scientific">Oliverpabstia intestinalis</name>
    <dbReference type="NCBI Taxonomy" id="2606633"/>
    <lineage>
        <taxon>Bacteria</taxon>
        <taxon>Bacillati</taxon>
        <taxon>Bacillota</taxon>
        <taxon>Clostridia</taxon>
        <taxon>Lachnospirales</taxon>
        <taxon>Lachnospiraceae</taxon>
        <taxon>Oliverpabstia</taxon>
    </lineage>
</organism>
<evidence type="ECO:0000313" key="3">
    <source>
        <dbReference type="Proteomes" id="UP000440513"/>
    </source>
</evidence>
<dbReference type="GO" id="GO:0003677">
    <property type="term" value="F:DNA binding"/>
    <property type="evidence" value="ECO:0007669"/>
    <property type="project" value="InterPro"/>
</dbReference>
<keyword evidence="3" id="KW-1185">Reference proteome</keyword>
<evidence type="ECO:0000313" key="2">
    <source>
        <dbReference type="EMBL" id="MST67561.1"/>
    </source>
</evidence>
<dbReference type="Pfam" id="PF01609">
    <property type="entry name" value="DDE_Tnp_1"/>
    <property type="match status" value="1"/>
</dbReference>
<dbReference type="InterPro" id="IPR012337">
    <property type="entry name" value="RNaseH-like_sf"/>
</dbReference>
<dbReference type="SUPFAM" id="SSF53098">
    <property type="entry name" value="Ribonuclease H-like"/>
    <property type="match status" value="1"/>
</dbReference>
<sequence>MYLDFEVKIPEVPGKIGRFTKGGTTYVRYVAGRTYHPEKKYNIPNHKTIGKQSLTDQTMMIPNENYLKYFGDVELPELKAGVNRSSCIRIGAFLVIRKILEEYELPAILKKYLGIKDCGLFLDLAAYSIVAENNAAQYYPDYAYNHPLFTAGMHIYSDSKVSDFFASVTDDQRIGFLNEWNSNRDHREKIYISYDSTNKNCQAGNIEMVEFGHAKDDKNLPVFNYSIAYDTYNREPLFYEQYPGSIVDISQLQFMLEKASGYGYRHVGFILDRGYFSKENIQYMDKCGYDFVIMVKGMNSFVSDLILENKGKFENSRECNIRQYKTYGMTVKKQLYASDTRERYFHLFYSDHKAAAEREQIDARMERMMRYLNSLKGQKVTIGEGYKEYFHLETYEEDGTFLFARERADVIERERDLGGYFAIVTSEKMTAKEALELYKSRDASEKLFKGDKSYLGNKSLRVQSDEAASAKIFVEFVALIVRCRMYTMLKDEVFRMEKHPNYMTVPAAIRELEKIEMVRGLDGRYRMDHAVTATQKDILRAFHLDAAAVKKQADELSEMLNKYDRQTLEER</sequence>
<comment type="caution">
    <text evidence="2">The sequence shown here is derived from an EMBL/GenBank/DDBJ whole genome shotgun (WGS) entry which is preliminary data.</text>
</comment>
<reference evidence="2 3" key="1">
    <citation type="submission" date="2019-08" db="EMBL/GenBank/DDBJ databases">
        <title>In-depth cultivation of the pig gut microbiome towards novel bacterial diversity and tailored functional studies.</title>
        <authorList>
            <person name="Wylensek D."/>
            <person name="Hitch T.C.A."/>
            <person name="Clavel T."/>
        </authorList>
    </citation>
    <scope>NUCLEOTIDE SEQUENCE [LARGE SCALE GENOMIC DNA]</scope>
    <source>
        <strain evidence="2 3">BSM-380-WT-5A</strain>
    </source>
</reference>
<name>A0A7X2P4X2_9FIRM</name>
<dbReference type="GO" id="GO:0004803">
    <property type="term" value="F:transposase activity"/>
    <property type="evidence" value="ECO:0007669"/>
    <property type="project" value="InterPro"/>
</dbReference>
<dbReference type="Proteomes" id="UP000440513">
    <property type="component" value="Unassembled WGS sequence"/>
</dbReference>
<gene>
    <name evidence="2" type="ORF">FYJ57_12745</name>
</gene>
<dbReference type="PANTHER" id="PTHR34614">
    <property type="match status" value="1"/>
</dbReference>
<proteinExistence type="predicted"/>
<evidence type="ECO:0000259" key="1">
    <source>
        <dbReference type="Pfam" id="PF01609"/>
    </source>
</evidence>
<protein>
    <submittedName>
        <fullName evidence="2">Transposase</fullName>
    </submittedName>
</protein>
<dbReference type="EMBL" id="VUMS01000030">
    <property type="protein sequence ID" value="MST67561.1"/>
    <property type="molecule type" value="Genomic_DNA"/>
</dbReference>
<feature type="domain" description="Transposase IS4-like" evidence="1">
    <location>
        <begin position="214"/>
        <end position="479"/>
    </location>
</feature>